<organism evidence="6 7">
    <name type="scientific">Mizuhopecten yessoensis</name>
    <name type="common">Japanese scallop</name>
    <name type="synonym">Patinopecten yessoensis</name>
    <dbReference type="NCBI Taxonomy" id="6573"/>
    <lineage>
        <taxon>Eukaryota</taxon>
        <taxon>Metazoa</taxon>
        <taxon>Spiralia</taxon>
        <taxon>Lophotrochozoa</taxon>
        <taxon>Mollusca</taxon>
        <taxon>Bivalvia</taxon>
        <taxon>Autobranchia</taxon>
        <taxon>Pteriomorphia</taxon>
        <taxon>Pectinida</taxon>
        <taxon>Pectinoidea</taxon>
        <taxon>Pectinidae</taxon>
        <taxon>Mizuhopecten</taxon>
    </lineage>
</organism>
<proteinExistence type="predicted"/>
<accession>A0A210Q5F7</accession>
<comment type="subcellular location">
    <subcellularLocation>
        <location evidence="1">Membrane</location>
    </subcellularLocation>
</comment>
<feature type="transmembrane region" description="Helical" evidence="5">
    <location>
        <begin position="62"/>
        <end position="87"/>
    </location>
</feature>
<sequence>MMDQVEFFHLIVVAKNNSIDVELISPGKVQLLSHWDESNSSYSEFVSLAIGRNKSLGYVTGIVLTLIFCLEFIFGVVGNVSVCVIMMKRRFLHMEINAYHASLAVADVLRVLIEREIVHTCSITIHVTTIQVPTPISAFETQRKHEE</sequence>
<evidence type="ECO:0000313" key="6">
    <source>
        <dbReference type="EMBL" id="OWF43951.1"/>
    </source>
</evidence>
<keyword evidence="2 5" id="KW-0812">Transmembrane</keyword>
<keyword evidence="3 5" id="KW-1133">Transmembrane helix</keyword>
<gene>
    <name evidence="6" type="ORF">KP79_PYT26402</name>
</gene>
<dbReference type="PRINTS" id="PR00237">
    <property type="entry name" value="GPCRRHODOPSN"/>
</dbReference>
<dbReference type="InterPro" id="IPR000276">
    <property type="entry name" value="GPCR_Rhodpsn"/>
</dbReference>
<evidence type="ECO:0000256" key="5">
    <source>
        <dbReference type="SAM" id="Phobius"/>
    </source>
</evidence>
<comment type="caution">
    <text evidence="6">The sequence shown here is derived from an EMBL/GenBank/DDBJ whole genome shotgun (WGS) entry which is preliminary data.</text>
</comment>
<dbReference type="GO" id="GO:0016020">
    <property type="term" value="C:membrane"/>
    <property type="evidence" value="ECO:0007669"/>
    <property type="project" value="UniProtKB-SubCell"/>
</dbReference>
<keyword evidence="7" id="KW-1185">Reference proteome</keyword>
<evidence type="ECO:0000313" key="7">
    <source>
        <dbReference type="Proteomes" id="UP000242188"/>
    </source>
</evidence>
<dbReference type="AlphaFoldDB" id="A0A210Q5F7"/>
<dbReference type="OrthoDB" id="5962705at2759"/>
<evidence type="ECO:0000256" key="1">
    <source>
        <dbReference type="ARBA" id="ARBA00004370"/>
    </source>
</evidence>
<keyword evidence="4 5" id="KW-0472">Membrane</keyword>
<evidence type="ECO:0000256" key="3">
    <source>
        <dbReference type="ARBA" id="ARBA00022989"/>
    </source>
</evidence>
<name>A0A210Q5F7_MIZYE</name>
<dbReference type="EMBL" id="NEDP02004969">
    <property type="protein sequence ID" value="OWF43951.1"/>
    <property type="molecule type" value="Genomic_DNA"/>
</dbReference>
<dbReference type="Gene3D" id="1.20.1070.10">
    <property type="entry name" value="Rhodopsin 7-helix transmembrane proteins"/>
    <property type="match status" value="1"/>
</dbReference>
<evidence type="ECO:0000256" key="4">
    <source>
        <dbReference type="ARBA" id="ARBA00023136"/>
    </source>
</evidence>
<protein>
    <submittedName>
        <fullName evidence="6">Uncharacterized protein</fullName>
    </submittedName>
</protein>
<reference evidence="6 7" key="1">
    <citation type="journal article" date="2017" name="Nat. Ecol. Evol.">
        <title>Scallop genome provides insights into evolution of bilaterian karyotype and development.</title>
        <authorList>
            <person name="Wang S."/>
            <person name="Zhang J."/>
            <person name="Jiao W."/>
            <person name="Li J."/>
            <person name="Xun X."/>
            <person name="Sun Y."/>
            <person name="Guo X."/>
            <person name="Huan P."/>
            <person name="Dong B."/>
            <person name="Zhang L."/>
            <person name="Hu X."/>
            <person name="Sun X."/>
            <person name="Wang J."/>
            <person name="Zhao C."/>
            <person name="Wang Y."/>
            <person name="Wang D."/>
            <person name="Huang X."/>
            <person name="Wang R."/>
            <person name="Lv J."/>
            <person name="Li Y."/>
            <person name="Zhang Z."/>
            <person name="Liu B."/>
            <person name="Lu W."/>
            <person name="Hui Y."/>
            <person name="Liang J."/>
            <person name="Zhou Z."/>
            <person name="Hou R."/>
            <person name="Li X."/>
            <person name="Liu Y."/>
            <person name="Li H."/>
            <person name="Ning X."/>
            <person name="Lin Y."/>
            <person name="Zhao L."/>
            <person name="Xing Q."/>
            <person name="Dou J."/>
            <person name="Li Y."/>
            <person name="Mao J."/>
            <person name="Guo H."/>
            <person name="Dou H."/>
            <person name="Li T."/>
            <person name="Mu C."/>
            <person name="Jiang W."/>
            <person name="Fu Q."/>
            <person name="Fu X."/>
            <person name="Miao Y."/>
            <person name="Liu J."/>
            <person name="Yu Q."/>
            <person name="Li R."/>
            <person name="Liao H."/>
            <person name="Li X."/>
            <person name="Kong Y."/>
            <person name="Jiang Z."/>
            <person name="Chourrout D."/>
            <person name="Li R."/>
            <person name="Bao Z."/>
        </authorList>
    </citation>
    <scope>NUCLEOTIDE SEQUENCE [LARGE SCALE GENOMIC DNA]</scope>
    <source>
        <strain evidence="6 7">PY_sf001</strain>
    </source>
</reference>
<dbReference type="Proteomes" id="UP000242188">
    <property type="component" value="Unassembled WGS sequence"/>
</dbReference>
<dbReference type="SUPFAM" id="SSF81321">
    <property type="entry name" value="Family A G protein-coupled receptor-like"/>
    <property type="match status" value="1"/>
</dbReference>
<evidence type="ECO:0000256" key="2">
    <source>
        <dbReference type="ARBA" id="ARBA00022692"/>
    </source>
</evidence>
<dbReference type="GO" id="GO:0004930">
    <property type="term" value="F:G protein-coupled receptor activity"/>
    <property type="evidence" value="ECO:0007669"/>
    <property type="project" value="InterPro"/>
</dbReference>